<organism evidence="1 2">
    <name type="scientific">Romanomermis culicivorax</name>
    <name type="common">Nematode worm</name>
    <dbReference type="NCBI Taxonomy" id="13658"/>
    <lineage>
        <taxon>Eukaryota</taxon>
        <taxon>Metazoa</taxon>
        <taxon>Ecdysozoa</taxon>
        <taxon>Nematoda</taxon>
        <taxon>Enoplea</taxon>
        <taxon>Dorylaimia</taxon>
        <taxon>Mermithida</taxon>
        <taxon>Mermithoidea</taxon>
        <taxon>Mermithidae</taxon>
        <taxon>Romanomermis</taxon>
    </lineage>
</organism>
<dbReference type="Proteomes" id="UP000887565">
    <property type="component" value="Unplaced"/>
</dbReference>
<dbReference type="WBParaSite" id="nRc.2.0.1.t14036-RA">
    <property type="protein sequence ID" value="nRc.2.0.1.t14036-RA"/>
    <property type="gene ID" value="nRc.2.0.1.g14036"/>
</dbReference>
<keyword evidence="1" id="KW-1185">Reference proteome</keyword>
<proteinExistence type="predicted"/>
<evidence type="ECO:0000313" key="2">
    <source>
        <dbReference type="WBParaSite" id="nRc.2.0.1.t14036-RA"/>
    </source>
</evidence>
<accession>A0A915IJ03</accession>
<reference evidence="2" key="1">
    <citation type="submission" date="2022-11" db="UniProtKB">
        <authorList>
            <consortium name="WormBaseParasite"/>
        </authorList>
    </citation>
    <scope>IDENTIFICATION</scope>
</reference>
<protein>
    <submittedName>
        <fullName evidence="2">Uncharacterized protein</fullName>
    </submittedName>
</protein>
<name>A0A915IJ03_ROMCU</name>
<dbReference type="AlphaFoldDB" id="A0A915IJ03"/>
<sequence>MEMKENDIYHRKDGHPGAAWSDIFYLQAQRCTIEFYCYARWLLDCRDGINEIKSCQWPVFEALDDANRMGLMAGEPPKRILLTIQENRPNPVDSEEDRAAKRFVWTSTYRNMNNRSTR</sequence>
<evidence type="ECO:0000313" key="1">
    <source>
        <dbReference type="Proteomes" id="UP000887565"/>
    </source>
</evidence>